<evidence type="ECO:0000259" key="1">
    <source>
        <dbReference type="PROSITE" id="PS50041"/>
    </source>
</evidence>
<dbReference type="Gene3D" id="3.10.100.10">
    <property type="entry name" value="Mannose-Binding Protein A, subunit A"/>
    <property type="match status" value="1"/>
</dbReference>
<feature type="domain" description="C-type lectin" evidence="1">
    <location>
        <begin position="8"/>
        <end position="127"/>
    </location>
</feature>
<dbReference type="SUPFAM" id="SSF56436">
    <property type="entry name" value="C-type lectin-like"/>
    <property type="match status" value="1"/>
</dbReference>
<organism evidence="2 3">
    <name type="scientific">Oncorhynchus mykiss</name>
    <name type="common">Rainbow trout</name>
    <name type="synonym">Salmo gairdneri</name>
    <dbReference type="NCBI Taxonomy" id="8022"/>
    <lineage>
        <taxon>Eukaryota</taxon>
        <taxon>Metazoa</taxon>
        <taxon>Chordata</taxon>
        <taxon>Craniata</taxon>
        <taxon>Vertebrata</taxon>
        <taxon>Euteleostomi</taxon>
        <taxon>Actinopterygii</taxon>
        <taxon>Neopterygii</taxon>
        <taxon>Teleostei</taxon>
        <taxon>Protacanthopterygii</taxon>
        <taxon>Salmoniformes</taxon>
        <taxon>Salmonidae</taxon>
        <taxon>Salmoninae</taxon>
        <taxon>Oncorhynchus</taxon>
    </lineage>
</organism>
<evidence type="ECO:0000313" key="2">
    <source>
        <dbReference type="Ensembl" id="ENSOMYP00000138378.1"/>
    </source>
</evidence>
<proteinExistence type="predicted"/>
<dbReference type="Ensembl" id="ENSOMYT00000164687.1">
    <property type="protein sequence ID" value="ENSOMYP00000138378.1"/>
    <property type="gene ID" value="ENSOMYG00000073995.1"/>
</dbReference>
<dbReference type="CDD" id="cd00037">
    <property type="entry name" value="CLECT"/>
    <property type="match status" value="1"/>
</dbReference>
<reference evidence="2" key="3">
    <citation type="submission" date="2025-09" db="UniProtKB">
        <authorList>
            <consortium name="Ensembl"/>
        </authorList>
    </citation>
    <scope>IDENTIFICATION</scope>
</reference>
<accession>A0A8K9XTA1</accession>
<keyword evidence="3" id="KW-1185">Reference proteome</keyword>
<dbReference type="InterPro" id="IPR016187">
    <property type="entry name" value="CTDL_fold"/>
</dbReference>
<dbReference type="Pfam" id="PF00059">
    <property type="entry name" value="Lectin_C"/>
    <property type="match status" value="1"/>
</dbReference>
<dbReference type="Proteomes" id="UP000694395">
    <property type="component" value="Chromosome 27"/>
</dbReference>
<dbReference type="GeneTree" id="ENSGT01140000283661"/>
<reference evidence="2" key="2">
    <citation type="submission" date="2025-08" db="UniProtKB">
        <authorList>
            <consortium name="Ensembl"/>
        </authorList>
    </citation>
    <scope>IDENTIFICATION</scope>
</reference>
<protein>
    <recommendedName>
        <fullName evidence="1">C-type lectin domain-containing protein</fullName>
    </recommendedName>
</protein>
<sequence length="130" mass="15135">MESLMKTYGSRCFQFVSIQCSWANLEQNCLALSRNRASVQSFLKYHSMQALIQDTTGQLPRTWDGGFDAVKEGTWMLSDWYRFYYTNRNTYEPNNTGVGKDCLEMKAASEKRWFDVPSEFVFASLCSRKM</sequence>
<dbReference type="InterPro" id="IPR016186">
    <property type="entry name" value="C-type_lectin-like/link_sf"/>
</dbReference>
<name>A0A8K9XTA1_ONCMY</name>
<reference evidence="2" key="1">
    <citation type="submission" date="2020-07" db="EMBL/GenBank/DDBJ databases">
        <title>A long reads based de novo assembly of the rainbow trout Arlee double haploid line genome.</title>
        <authorList>
            <person name="Gao G."/>
            <person name="Palti Y."/>
        </authorList>
    </citation>
    <scope>NUCLEOTIDE SEQUENCE [LARGE SCALE GENOMIC DNA]</scope>
</reference>
<dbReference type="AlphaFoldDB" id="A0A8K9XTA1"/>
<dbReference type="InterPro" id="IPR001304">
    <property type="entry name" value="C-type_lectin-like"/>
</dbReference>
<evidence type="ECO:0000313" key="3">
    <source>
        <dbReference type="Proteomes" id="UP000694395"/>
    </source>
</evidence>
<dbReference type="PROSITE" id="PS50041">
    <property type="entry name" value="C_TYPE_LECTIN_2"/>
    <property type="match status" value="1"/>
</dbReference>